<dbReference type="InParanoid" id="A0A1Q6DTV7"/>
<dbReference type="STRING" id="1903181.BTN85_0281"/>
<keyword evidence="2" id="KW-1185">Reference proteome</keyword>
<accession>A0A1Q6DTV7</accession>
<proteinExistence type="predicted"/>
<name>A0A1Q6DTV7_METT1</name>
<reference evidence="1" key="1">
    <citation type="submission" date="2016-12" db="EMBL/GenBank/DDBJ databases">
        <title>Discovery of methanogenic haloarchaea.</title>
        <authorList>
            <person name="Sorokin D.Y."/>
            <person name="Makarova K.S."/>
            <person name="Abbas B."/>
            <person name="Ferrer M."/>
            <person name="Golyshin P.N."/>
        </authorList>
    </citation>
    <scope>NUCLEOTIDE SEQUENCE [LARGE SCALE GENOMIC DNA]</scope>
    <source>
        <strain evidence="1">HMET1</strain>
    </source>
</reference>
<evidence type="ECO:0000313" key="1">
    <source>
        <dbReference type="EMBL" id="OKY77809.1"/>
    </source>
</evidence>
<dbReference type="AlphaFoldDB" id="A0A1Q6DTV7"/>
<protein>
    <submittedName>
        <fullName evidence="1">Uncharacterized protein</fullName>
    </submittedName>
</protein>
<organism evidence="1 2">
    <name type="scientific">Methanohalarchaeum thermophilum</name>
    <dbReference type="NCBI Taxonomy" id="1903181"/>
    <lineage>
        <taxon>Archaea</taxon>
        <taxon>Methanobacteriati</taxon>
        <taxon>Methanobacteriota</taxon>
        <taxon>Methanonatronarchaeia</taxon>
        <taxon>Methanonatronarchaeales</taxon>
        <taxon>Methanonatronarchaeaceae</taxon>
        <taxon>Candidatus Methanohalarchaeum</taxon>
    </lineage>
</organism>
<sequence length="41" mass="4671">MGGYLFQMSDEDILEDLKKAVVEGDDDLAKKKAERKLLMQV</sequence>
<comment type="caution">
    <text evidence="1">The sequence shown here is derived from an EMBL/GenBank/DDBJ whole genome shotgun (WGS) entry which is preliminary data.</text>
</comment>
<gene>
    <name evidence="1" type="ORF">BTN85_0281</name>
</gene>
<evidence type="ECO:0000313" key="2">
    <source>
        <dbReference type="Proteomes" id="UP000185744"/>
    </source>
</evidence>
<dbReference type="Proteomes" id="UP000185744">
    <property type="component" value="Unassembled WGS sequence"/>
</dbReference>
<dbReference type="EMBL" id="MSDW01000001">
    <property type="protein sequence ID" value="OKY77809.1"/>
    <property type="molecule type" value="Genomic_DNA"/>
</dbReference>